<keyword evidence="13 19" id="KW-1133">Transmembrane helix</keyword>
<dbReference type="EMBL" id="JAVRHT010000028">
    <property type="protein sequence ID" value="MDT0632464.1"/>
    <property type="molecule type" value="Genomic_DNA"/>
</dbReference>
<evidence type="ECO:0000256" key="10">
    <source>
        <dbReference type="ARBA" id="ARBA00022679"/>
    </source>
</evidence>
<sequence length="272" mass="28254">MSNLTQRTLTAIVAAALAIGAVWLGGWVFAAVMGAVAVAAQVEVYGLLRKAGADPFVPLGLGLGLLTSMRAVIPGSLNLLVLGGLVVLLGVLYRRKATPLLDASATLFGVAYPAAFVGSFVALRLADPPWLVGHDAFWLTTAALFGIWGTDTFAYFAGRAFGRHPLFPRVSPKKTWEGAVGGAVGALVVVAGFKLAVLDAVLTWTDVAAIAFACGVASPFGDLVESHFKRSVDVKDSATWLPGHGGLLDRIDAAVVAMPLVVLYLDLTKGLT</sequence>
<evidence type="ECO:0000256" key="6">
    <source>
        <dbReference type="ARBA" id="ARBA00012487"/>
    </source>
</evidence>
<keyword evidence="11 18" id="KW-0812">Transmembrane</keyword>
<dbReference type="RefSeq" id="WP_311664361.1">
    <property type="nucleotide sequence ID" value="NZ_JAVRHT010000028.1"/>
</dbReference>
<dbReference type="Proteomes" id="UP001267426">
    <property type="component" value="Unassembled WGS sequence"/>
</dbReference>
<evidence type="ECO:0000256" key="1">
    <source>
        <dbReference type="ARBA" id="ARBA00001698"/>
    </source>
</evidence>
<organism evidence="20 21">
    <name type="scientific">Rubrivirga litoralis</name>
    <dbReference type="NCBI Taxonomy" id="3075598"/>
    <lineage>
        <taxon>Bacteria</taxon>
        <taxon>Pseudomonadati</taxon>
        <taxon>Rhodothermota</taxon>
        <taxon>Rhodothermia</taxon>
        <taxon>Rhodothermales</taxon>
        <taxon>Rubricoccaceae</taxon>
        <taxon>Rubrivirga</taxon>
    </lineage>
</organism>
<evidence type="ECO:0000256" key="11">
    <source>
        <dbReference type="ARBA" id="ARBA00022692"/>
    </source>
</evidence>
<comment type="similarity">
    <text evidence="5 18">Belongs to the CDS family.</text>
</comment>
<dbReference type="PANTHER" id="PTHR46382">
    <property type="entry name" value="PHOSPHATIDATE CYTIDYLYLTRANSFERASE"/>
    <property type="match status" value="1"/>
</dbReference>
<evidence type="ECO:0000256" key="2">
    <source>
        <dbReference type="ARBA" id="ARBA00004651"/>
    </source>
</evidence>
<evidence type="ECO:0000256" key="17">
    <source>
        <dbReference type="ARBA" id="ARBA00023264"/>
    </source>
</evidence>
<evidence type="ECO:0000256" key="9">
    <source>
        <dbReference type="ARBA" id="ARBA00022516"/>
    </source>
</evidence>
<keyword evidence="15 19" id="KW-0472">Membrane</keyword>
<evidence type="ECO:0000256" key="13">
    <source>
        <dbReference type="ARBA" id="ARBA00022989"/>
    </source>
</evidence>
<keyword evidence="9" id="KW-0444">Lipid biosynthesis</keyword>
<evidence type="ECO:0000256" key="8">
    <source>
        <dbReference type="ARBA" id="ARBA00022475"/>
    </source>
</evidence>
<keyword evidence="14" id="KW-0443">Lipid metabolism</keyword>
<keyword evidence="16" id="KW-0594">Phospholipid biosynthesis</keyword>
<name>A0ABU3BT53_9BACT</name>
<comment type="pathway">
    <text evidence="4">Lipid metabolism.</text>
</comment>
<evidence type="ECO:0000313" key="20">
    <source>
        <dbReference type="EMBL" id="MDT0632464.1"/>
    </source>
</evidence>
<evidence type="ECO:0000256" key="4">
    <source>
        <dbReference type="ARBA" id="ARBA00005189"/>
    </source>
</evidence>
<comment type="caution">
    <text evidence="20">The sequence shown here is derived from an EMBL/GenBank/DDBJ whole genome shotgun (WGS) entry which is preliminary data.</text>
</comment>
<accession>A0ABU3BT53</accession>
<evidence type="ECO:0000256" key="5">
    <source>
        <dbReference type="ARBA" id="ARBA00010185"/>
    </source>
</evidence>
<comment type="catalytic activity">
    <reaction evidence="1 18">
        <text>a 1,2-diacyl-sn-glycero-3-phosphate + CTP + H(+) = a CDP-1,2-diacyl-sn-glycerol + diphosphate</text>
        <dbReference type="Rhea" id="RHEA:16229"/>
        <dbReference type="ChEBI" id="CHEBI:15378"/>
        <dbReference type="ChEBI" id="CHEBI:33019"/>
        <dbReference type="ChEBI" id="CHEBI:37563"/>
        <dbReference type="ChEBI" id="CHEBI:58332"/>
        <dbReference type="ChEBI" id="CHEBI:58608"/>
        <dbReference type="EC" id="2.7.7.41"/>
    </reaction>
</comment>
<feature type="transmembrane region" description="Helical" evidence="19">
    <location>
        <begin position="12"/>
        <end position="40"/>
    </location>
</feature>
<evidence type="ECO:0000256" key="16">
    <source>
        <dbReference type="ARBA" id="ARBA00023209"/>
    </source>
</evidence>
<reference evidence="20 21" key="1">
    <citation type="submission" date="2023-09" db="EMBL/GenBank/DDBJ databases">
        <authorList>
            <person name="Rey-Velasco X."/>
        </authorList>
    </citation>
    <scope>NUCLEOTIDE SEQUENCE [LARGE SCALE GENOMIC DNA]</scope>
    <source>
        <strain evidence="20 21">F394</strain>
    </source>
</reference>
<keyword evidence="8" id="KW-1003">Cell membrane</keyword>
<gene>
    <name evidence="20" type="ORF">RM540_11955</name>
</gene>
<comment type="pathway">
    <text evidence="3 18">Phospholipid metabolism; CDP-diacylglycerol biosynthesis; CDP-diacylglycerol from sn-glycerol 3-phosphate: step 3/3.</text>
</comment>
<keyword evidence="12 18" id="KW-0548">Nucleotidyltransferase</keyword>
<protein>
    <recommendedName>
        <fullName evidence="7 18">Phosphatidate cytidylyltransferase</fullName>
        <ecNumber evidence="6 18">2.7.7.41</ecNumber>
    </recommendedName>
</protein>
<evidence type="ECO:0000256" key="12">
    <source>
        <dbReference type="ARBA" id="ARBA00022695"/>
    </source>
</evidence>
<comment type="subcellular location">
    <subcellularLocation>
        <location evidence="2">Cell membrane</location>
        <topology evidence="2">Multi-pass membrane protein</topology>
    </subcellularLocation>
</comment>
<dbReference type="PANTHER" id="PTHR46382:SF1">
    <property type="entry name" value="PHOSPHATIDATE CYTIDYLYLTRANSFERASE"/>
    <property type="match status" value="1"/>
</dbReference>
<dbReference type="GO" id="GO:0016779">
    <property type="term" value="F:nucleotidyltransferase activity"/>
    <property type="evidence" value="ECO:0007669"/>
    <property type="project" value="UniProtKB-KW"/>
</dbReference>
<evidence type="ECO:0000256" key="18">
    <source>
        <dbReference type="RuleBase" id="RU003938"/>
    </source>
</evidence>
<evidence type="ECO:0000256" key="15">
    <source>
        <dbReference type="ARBA" id="ARBA00023136"/>
    </source>
</evidence>
<feature type="transmembrane region" description="Helical" evidence="19">
    <location>
        <begin position="137"/>
        <end position="157"/>
    </location>
</feature>
<keyword evidence="10 18" id="KW-0808">Transferase</keyword>
<dbReference type="InterPro" id="IPR000374">
    <property type="entry name" value="PC_trans"/>
</dbReference>
<feature type="transmembrane region" description="Helical" evidence="19">
    <location>
        <begin position="71"/>
        <end position="93"/>
    </location>
</feature>
<evidence type="ECO:0000256" key="14">
    <source>
        <dbReference type="ARBA" id="ARBA00023098"/>
    </source>
</evidence>
<evidence type="ECO:0000256" key="7">
    <source>
        <dbReference type="ARBA" id="ARBA00019373"/>
    </source>
</evidence>
<feature type="transmembrane region" description="Helical" evidence="19">
    <location>
        <begin position="178"/>
        <end position="196"/>
    </location>
</feature>
<proteinExistence type="inferred from homology"/>
<evidence type="ECO:0000256" key="19">
    <source>
        <dbReference type="SAM" id="Phobius"/>
    </source>
</evidence>
<keyword evidence="17" id="KW-1208">Phospholipid metabolism</keyword>
<dbReference type="EC" id="2.7.7.41" evidence="6 18"/>
<feature type="transmembrane region" description="Helical" evidence="19">
    <location>
        <begin position="105"/>
        <end position="125"/>
    </location>
</feature>
<evidence type="ECO:0000313" key="21">
    <source>
        <dbReference type="Proteomes" id="UP001267426"/>
    </source>
</evidence>
<evidence type="ECO:0000256" key="3">
    <source>
        <dbReference type="ARBA" id="ARBA00005119"/>
    </source>
</evidence>
<keyword evidence="21" id="KW-1185">Reference proteome</keyword>
<dbReference type="Pfam" id="PF01148">
    <property type="entry name" value="CTP_transf_1"/>
    <property type="match status" value="1"/>
</dbReference>
<dbReference type="PROSITE" id="PS01315">
    <property type="entry name" value="CDS"/>
    <property type="match status" value="1"/>
</dbReference>